<dbReference type="EMBL" id="JAUUTY010000005">
    <property type="protein sequence ID" value="KAK1627629.1"/>
    <property type="molecule type" value="Genomic_DNA"/>
</dbReference>
<keyword evidence="2" id="KW-1185">Reference proteome</keyword>
<evidence type="ECO:0000313" key="2">
    <source>
        <dbReference type="Proteomes" id="UP001231189"/>
    </source>
</evidence>
<proteinExistence type="predicted"/>
<organism evidence="1 2">
    <name type="scientific">Lolium multiflorum</name>
    <name type="common">Italian ryegrass</name>
    <name type="synonym">Lolium perenne subsp. multiflorum</name>
    <dbReference type="NCBI Taxonomy" id="4521"/>
    <lineage>
        <taxon>Eukaryota</taxon>
        <taxon>Viridiplantae</taxon>
        <taxon>Streptophyta</taxon>
        <taxon>Embryophyta</taxon>
        <taxon>Tracheophyta</taxon>
        <taxon>Spermatophyta</taxon>
        <taxon>Magnoliopsida</taxon>
        <taxon>Liliopsida</taxon>
        <taxon>Poales</taxon>
        <taxon>Poaceae</taxon>
        <taxon>BOP clade</taxon>
        <taxon>Pooideae</taxon>
        <taxon>Poodae</taxon>
        <taxon>Poeae</taxon>
        <taxon>Poeae Chloroplast Group 2 (Poeae type)</taxon>
        <taxon>Loliodinae</taxon>
        <taxon>Loliinae</taxon>
        <taxon>Lolium</taxon>
    </lineage>
</organism>
<accession>A0AAD8RM51</accession>
<protein>
    <submittedName>
        <fullName evidence="1">Uncharacterized protein</fullName>
    </submittedName>
</protein>
<gene>
    <name evidence="1" type="ORF">QYE76_001944</name>
</gene>
<sequence length="269" mass="28199">MATRSNEALLRLVREYEAGGQIDAGRVPVLNRPSPFASTRPAGVTTRSAIVLALQAAGIRPVDRSTMGVFAPSPLGFPTARATAMAAAAPGSSREMDPPPGFASTPMHALMPWGMPRSPAPNGAPPIAPPPGFSRPCVRRQPTTPSALRFLTVAPAPSLRTYAPAPPPPPPGFLVRPPRGPTGACARPLPSQTGPLSLHPICSACHAKLKHHHGLDNVKSMTVLQLAPGNAKLKHHDWLDSACAWQCACVFLTVLLLAMPSSSTIMDLT</sequence>
<name>A0AAD8RM51_LOLMU</name>
<dbReference type="Proteomes" id="UP001231189">
    <property type="component" value="Unassembled WGS sequence"/>
</dbReference>
<reference evidence="1" key="1">
    <citation type="submission" date="2023-07" db="EMBL/GenBank/DDBJ databases">
        <title>A chromosome-level genome assembly of Lolium multiflorum.</title>
        <authorList>
            <person name="Chen Y."/>
            <person name="Copetti D."/>
            <person name="Kolliker R."/>
            <person name="Studer B."/>
        </authorList>
    </citation>
    <scope>NUCLEOTIDE SEQUENCE</scope>
    <source>
        <strain evidence="1">02402/16</strain>
        <tissue evidence="1">Leaf</tissue>
    </source>
</reference>
<comment type="caution">
    <text evidence="1">The sequence shown here is derived from an EMBL/GenBank/DDBJ whole genome shotgun (WGS) entry which is preliminary data.</text>
</comment>
<dbReference type="AlphaFoldDB" id="A0AAD8RM51"/>
<evidence type="ECO:0000313" key="1">
    <source>
        <dbReference type="EMBL" id="KAK1627629.1"/>
    </source>
</evidence>